<dbReference type="EMBL" id="JAHBAY010000002">
    <property type="protein sequence ID" value="MBT0768453.1"/>
    <property type="molecule type" value="Genomic_DNA"/>
</dbReference>
<dbReference type="Proteomes" id="UP001197247">
    <property type="component" value="Unassembled WGS sequence"/>
</dbReference>
<reference evidence="2 3" key="1">
    <citation type="submission" date="2021-05" db="EMBL/GenBank/DDBJ databases">
        <title>Kineosporia and Streptomyces sp. nov. two new marine actinobacteria isolated from Coral.</title>
        <authorList>
            <person name="Buangrab K."/>
            <person name="Sutthacheep M."/>
            <person name="Yeemin T."/>
            <person name="Harunari E."/>
            <person name="Igarashi Y."/>
            <person name="Kanchanasin P."/>
            <person name="Tanasupawat S."/>
            <person name="Phongsopitanun W."/>
        </authorList>
    </citation>
    <scope>NUCLEOTIDE SEQUENCE [LARGE SCALE GENOMIC DNA]</scope>
    <source>
        <strain evidence="2 3">J2-2</strain>
    </source>
</reference>
<accession>A0ABS5TBJ7</accession>
<keyword evidence="1" id="KW-0732">Signal</keyword>
<organism evidence="2 3">
    <name type="scientific">Kineosporia corallincola</name>
    <dbReference type="NCBI Taxonomy" id="2835133"/>
    <lineage>
        <taxon>Bacteria</taxon>
        <taxon>Bacillati</taxon>
        <taxon>Actinomycetota</taxon>
        <taxon>Actinomycetes</taxon>
        <taxon>Kineosporiales</taxon>
        <taxon>Kineosporiaceae</taxon>
        <taxon>Kineosporia</taxon>
    </lineage>
</organism>
<gene>
    <name evidence="2" type="ORF">KIH74_05925</name>
</gene>
<sequence length="115" mass="11749">MRRALIAAGVVATLTLGGAAAAEAAPKNKACVTVTEFGKVKPGATKARVAKIFGTKGTRESIGPDGHGYTDEVRAYRACGAPNAEVTVIFASGEDLPSVKVGHAHAKSWVEGWSG</sequence>
<name>A0ABS5TBJ7_9ACTN</name>
<evidence type="ECO:0000313" key="2">
    <source>
        <dbReference type="EMBL" id="MBT0768453.1"/>
    </source>
</evidence>
<evidence type="ECO:0000256" key="1">
    <source>
        <dbReference type="SAM" id="SignalP"/>
    </source>
</evidence>
<dbReference type="RefSeq" id="WP_214154747.1">
    <property type="nucleotide sequence ID" value="NZ_JAHBAY010000002.1"/>
</dbReference>
<comment type="caution">
    <text evidence="2">The sequence shown here is derived from an EMBL/GenBank/DDBJ whole genome shotgun (WGS) entry which is preliminary data.</text>
</comment>
<evidence type="ECO:0000313" key="3">
    <source>
        <dbReference type="Proteomes" id="UP001197247"/>
    </source>
</evidence>
<keyword evidence="3" id="KW-1185">Reference proteome</keyword>
<protein>
    <submittedName>
        <fullName evidence="2">Uncharacterized protein</fullName>
    </submittedName>
</protein>
<feature type="signal peptide" evidence="1">
    <location>
        <begin position="1"/>
        <end position="24"/>
    </location>
</feature>
<proteinExistence type="predicted"/>
<feature type="chain" id="PRO_5045206278" evidence="1">
    <location>
        <begin position="25"/>
        <end position="115"/>
    </location>
</feature>